<dbReference type="KEGG" id="aft:BBF96_06355"/>
<gene>
    <name evidence="1" type="ORF">BBF96_06355</name>
</gene>
<dbReference type="RefSeq" id="WP_164730930.1">
    <property type="nucleotide sequence ID" value="NZ_CP016379.1"/>
</dbReference>
<sequence>MKLDTAFLIGAGFSYPAGIPIMRDLVMDFPRILEGEEKRIYQELKELIPDIEEDFELLMELCHDLKDAPITLINRLAQRCFGEKFIDLEQLIKGAKRLDYHLKEYLRKKFRVERNKLKYLYPLAEWLKKTGAIIDIFSLNYDLVIEILCKEFSLSYTDGFLVNWNPCLFKDPKFQVKLYKLHGSFIWYQSELGERIKIPILGYRNNLRYLANDEMVSMMVYPRREKKEPFQELLKMFRERLLTLERLVVIGYSFRDQELRQFVEEGLRKNQSLRLELVSPHSMNLKASFTIPERIDCFQGGVEEWIQIKWGKNKKRADNFAQKDQFFS</sequence>
<dbReference type="EMBL" id="CP016379">
    <property type="protein sequence ID" value="AZR73052.1"/>
    <property type="molecule type" value="Genomic_DNA"/>
</dbReference>
<protein>
    <submittedName>
        <fullName evidence="1">Uncharacterized protein</fullName>
    </submittedName>
</protein>
<keyword evidence="2" id="KW-1185">Reference proteome</keyword>
<dbReference type="Pfam" id="PF13289">
    <property type="entry name" value="SIR2_2"/>
    <property type="match status" value="1"/>
</dbReference>
<reference evidence="1 2" key="1">
    <citation type="submission" date="2016-07" db="EMBL/GenBank/DDBJ databases">
        <title>Genome and transcriptome analysis of iron-reducing fermentative bacteria Anoxybacter fermentans.</title>
        <authorList>
            <person name="Zeng X."/>
            <person name="Shao Z."/>
        </authorList>
    </citation>
    <scope>NUCLEOTIDE SEQUENCE [LARGE SCALE GENOMIC DNA]</scope>
    <source>
        <strain evidence="1 2">DY22613</strain>
    </source>
</reference>
<dbReference type="InterPro" id="IPR029035">
    <property type="entry name" value="DHS-like_NAD/FAD-binding_dom"/>
</dbReference>
<dbReference type="SUPFAM" id="SSF52467">
    <property type="entry name" value="DHS-like NAD/FAD-binding domain"/>
    <property type="match status" value="1"/>
</dbReference>
<proteinExistence type="predicted"/>
<name>A0A3Q9HQ18_9FIRM</name>
<dbReference type="AlphaFoldDB" id="A0A3Q9HQ18"/>
<evidence type="ECO:0000313" key="1">
    <source>
        <dbReference type="EMBL" id="AZR73052.1"/>
    </source>
</evidence>
<accession>A0A3Q9HQ18</accession>
<dbReference type="Proteomes" id="UP000267250">
    <property type="component" value="Chromosome"/>
</dbReference>
<evidence type="ECO:0000313" key="2">
    <source>
        <dbReference type="Proteomes" id="UP000267250"/>
    </source>
</evidence>
<organism evidence="1 2">
    <name type="scientific">Anoxybacter fermentans</name>
    <dbReference type="NCBI Taxonomy" id="1323375"/>
    <lineage>
        <taxon>Bacteria</taxon>
        <taxon>Bacillati</taxon>
        <taxon>Bacillota</taxon>
        <taxon>Clostridia</taxon>
        <taxon>Halanaerobiales</taxon>
        <taxon>Anoxybacter</taxon>
    </lineage>
</organism>